<dbReference type="InterPro" id="IPR001763">
    <property type="entry name" value="Rhodanese-like_dom"/>
</dbReference>
<accession>A0ABP7SR80</accession>
<dbReference type="SUPFAM" id="SSF52821">
    <property type="entry name" value="Rhodanese/Cell cycle control phosphatase"/>
    <property type="match status" value="2"/>
</dbReference>
<feature type="domain" description="Rhodanese" evidence="4">
    <location>
        <begin position="33"/>
        <end position="139"/>
    </location>
</feature>
<evidence type="ECO:0000256" key="3">
    <source>
        <dbReference type="SAM" id="MobiDB-lite"/>
    </source>
</evidence>
<dbReference type="CDD" id="cd01449">
    <property type="entry name" value="TST_Repeat_2"/>
    <property type="match status" value="1"/>
</dbReference>
<dbReference type="PROSITE" id="PS00380">
    <property type="entry name" value="RHODANESE_1"/>
    <property type="match status" value="1"/>
</dbReference>
<proteinExistence type="predicted"/>
<dbReference type="PANTHER" id="PTHR11364:SF27">
    <property type="entry name" value="SULFURTRANSFERASE"/>
    <property type="match status" value="1"/>
</dbReference>
<name>A0ABP7SR80_9BURK</name>
<keyword evidence="1" id="KW-0808">Transferase</keyword>
<feature type="domain" description="Rhodanese" evidence="4">
    <location>
        <begin position="221"/>
        <end position="294"/>
    </location>
</feature>
<evidence type="ECO:0000313" key="6">
    <source>
        <dbReference type="Proteomes" id="UP001501353"/>
    </source>
</evidence>
<evidence type="ECO:0000313" key="5">
    <source>
        <dbReference type="EMBL" id="GAA4015245.1"/>
    </source>
</evidence>
<evidence type="ECO:0000256" key="2">
    <source>
        <dbReference type="ARBA" id="ARBA00022737"/>
    </source>
</evidence>
<dbReference type="Pfam" id="PF00581">
    <property type="entry name" value="Rhodanese"/>
    <property type="match status" value="2"/>
</dbReference>
<evidence type="ECO:0000256" key="1">
    <source>
        <dbReference type="ARBA" id="ARBA00022679"/>
    </source>
</evidence>
<dbReference type="SMART" id="SM00450">
    <property type="entry name" value="RHOD"/>
    <property type="match status" value="2"/>
</dbReference>
<keyword evidence="6" id="KW-1185">Reference proteome</keyword>
<evidence type="ECO:0000259" key="4">
    <source>
        <dbReference type="PROSITE" id="PS50206"/>
    </source>
</evidence>
<sequence length="325" mass="35102">MRATMNATLRPCPQIALPWLAGLLAGRSVADAPAPQWQLIEVGSGDESLFRQAHIPGATWLDITRLEQAPLWNKVPDAQLLHVLLEHGLCSTSSVILYSRTMTAAARVGHLLLYAGVKDVRLLDGNLASWRTAGLPLTAGPSRRHVPVATFGSPFPAHPDYLIDTYQAKALMTQADGTLASIRSHAEFIGATSGYSYIPVCGEIPGACWGRAGVSGDINSMSDFQHPDGRMKSPAAISAFWSENGIVPTRQTAFYCGTGWRASLAFFYARAMGWPRISVYDGGWFEWSSDPVNPRVSMLQSSAESTVRTPPRSAALLHESAHTTA</sequence>
<dbReference type="PANTHER" id="PTHR11364">
    <property type="entry name" value="THIOSULFATE SULFERTANSFERASE"/>
    <property type="match status" value="1"/>
</dbReference>
<feature type="region of interest" description="Disordered" evidence="3">
    <location>
        <begin position="302"/>
        <end position="325"/>
    </location>
</feature>
<dbReference type="InterPro" id="IPR045078">
    <property type="entry name" value="TST/MPST-like"/>
</dbReference>
<dbReference type="EMBL" id="BAAAZE010000005">
    <property type="protein sequence ID" value="GAA4015245.1"/>
    <property type="molecule type" value="Genomic_DNA"/>
</dbReference>
<dbReference type="Gene3D" id="3.40.250.10">
    <property type="entry name" value="Rhodanese-like domain"/>
    <property type="match status" value="2"/>
</dbReference>
<dbReference type="PROSITE" id="PS50206">
    <property type="entry name" value="RHODANESE_3"/>
    <property type="match status" value="2"/>
</dbReference>
<comment type="caution">
    <text evidence="5">The sequence shown here is derived from an EMBL/GenBank/DDBJ whole genome shotgun (WGS) entry which is preliminary data.</text>
</comment>
<dbReference type="InterPro" id="IPR001307">
    <property type="entry name" value="Thiosulphate_STrfase_CS"/>
</dbReference>
<gene>
    <name evidence="5" type="ORF">GCM10022212_07470</name>
</gene>
<reference evidence="6" key="1">
    <citation type="journal article" date="2019" name="Int. J. Syst. Evol. Microbiol.">
        <title>The Global Catalogue of Microorganisms (GCM) 10K type strain sequencing project: providing services to taxonomists for standard genome sequencing and annotation.</title>
        <authorList>
            <consortium name="The Broad Institute Genomics Platform"/>
            <consortium name="The Broad Institute Genome Sequencing Center for Infectious Disease"/>
            <person name="Wu L."/>
            <person name="Ma J."/>
        </authorList>
    </citation>
    <scope>NUCLEOTIDE SEQUENCE [LARGE SCALE GENOMIC DNA]</scope>
    <source>
        <strain evidence="6">JCM 16673</strain>
    </source>
</reference>
<organism evidence="5 6">
    <name type="scientific">Actimicrobium antarcticum</name>
    <dbReference type="NCBI Taxonomy" id="1051899"/>
    <lineage>
        <taxon>Bacteria</taxon>
        <taxon>Pseudomonadati</taxon>
        <taxon>Pseudomonadota</taxon>
        <taxon>Betaproteobacteria</taxon>
        <taxon>Burkholderiales</taxon>
        <taxon>Oxalobacteraceae</taxon>
        <taxon>Actimicrobium</taxon>
    </lineage>
</organism>
<dbReference type="InterPro" id="IPR036873">
    <property type="entry name" value="Rhodanese-like_dom_sf"/>
</dbReference>
<dbReference type="Proteomes" id="UP001501353">
    <property type="component" value="Unassembled WGS sequence"/>
</dbReference>
<keyword evidence="2" id="KW-0677">Repeat</keyword>
<protein>
    <recommendedName>
        <fullName evidence="4">Rhodanese domain-containing protein</fullName>
    </recommendedName>
</protein>